<name>A0A8S1QB38_9CILI</name>
<keyword evidence="4" id="KW-1185">Reference proteome</keyword>
<dbReference type="Proteomes" id="UP000692954">
    <property type="component" value="Unassembled WGS sequence"/>
</dbReference>
<evidence type="ECO:0000313" key="4">
    <source>
        <dbReference type="Proteomes" id="UP000692954"/>
    </source>
</evidence>
<dbReference type="GO" id="GO:0007155">
    <property type="term" value="P:cell adhesion"/>
    <property type="evidence" value="ECO:0007669"/>
    <property type="project" value="InterPro"/>
</dbReference>
<accession>A0A8S1QB38</accession>
<organism evidence="3 4">
    <name type="scientific">Paramecium sonneborni</name>
    <dbReference type="NCBI Taxonomy" id="65129"/>
    <lineage>
        <taxon>Eukaryota</taxon>
        <taxon>Sar</taxon>
        <taxon>Alveolata</taxon>
        <taxon>Ciliophora</taxon>
        <taxon>Intramacronucleata</taxon>
        <taxon>Oligohymenophorea</taxon>
        <taxon>Peniculida</taxon>
        <taxon>Parameciidae</taxon>
        <taxon>Paramecium</taxon>
    </lineage>
</organism>
<dbReference type="InterPro" id="IPR019019">
    <property type="entry name" value="H-type_lectin_domain"/>
</dbReference>
<protein>
    <recommendedName>
        <fullName evidence="2">H-type lectin domain-containing protein</fullName>
    </recommendedName>
</protein>
<feature type="signal peptide" evidence="1">
    <location>
        <begin position="1"/>
        <end position="18"/>
    </location>
</feature>
<dbReference type="AlphaFoldDB" id="A0A8S1QB38"/>
<feature type="domain" description="H-type lectin" evidence="2">
    <location>
        <begin position="46"/>
        <end position="111"/>
    </location>
</feature>
<feature type="chain" id="PRO_5035776806" description="H-type lectin domain-containing protein" evidence="1">
    <location>
        <begin position="19"/>
        <end position="425"/>
    </location>
</feature>
<comment type="caution">
    <text evidence="3">The sequence shown here is derived from an EMBL/GenBank/DDBJ whole genome shotgun (WGS) entry which is preliminary data.</text>
</comment>
<gene>
    <name evidence="3" type="ORF">PSON_ATCC_30995.1.T1000189</name>
</gene>
<dbReference type="OrthoDB" id="297764at2759"/>
<dbReference type="EMBL" id="CAJJDN010000100">
    <property type="protein sequence ID" value="CAD8112405.1"/>
    <property type="molecule type" value="Genomic_DNA"/>
</dbReference>
<evidence type="ECO:0000259" key="2">
    <source>
        <dbReference type="Pfam" id="PF09458"/>
    </source>
</evidence>
<dbReference type="GO" id="GO:0030246">
    <property type="term" value="F:carbohydrate binding"/>
    <property type="evidence" value="ECO:0007669"/>
    <property type="project" value="InterPro"/>
</dbReference>
<dbReference type="Pfam" id="PF09458">
    <property type="entry name" value="H_lectin"/>
    <property type="match status" value="1"/>
</dbReference>
<keyword evidence="1" id="KW-0732">Signal</keyword>
<sequence length="425" mass="49803">MKYHRFAFIMLLIDFTCGYITYDTGFATQYNWENGFLGNPNTNYIKEFIFSGTFERPPQVSIVIYKYNYDYYQPNGYDIQVTEITTSKFKVQLRCLYQHRVWDTPFNWYAYDDRRIQVISVVNYDIQQSSATFSTQITHPHFNPNFSKGFIHLTSFCYKGPIDFQISIVSINFQDVVIEIKSNNLNLIKLGYQIFLAIPDAFDVDDQIVFNGDLYTSPTFVYPNDKDWTIGLQGLKWGQTINIRVKRIPYSNYYTYGKWDAYGNNVQTLRFTNAYFHRTISKVYLPWIIKTVRISQTEYYSIQPQPVFQLVITELNKVYSTPTTEKLFVSQISELHVIIQYQCDALKKKLQTQIFICNSCSLKKQYNYCLNSANIITFYPLLKSQMTAVGVFTISFSYDAITIISTIQNQIEQTQLILAIQVQSH</sequence>
<evidence type="ECO:0000256" key="1">
    <source>
        <dbReference type="SAM" id="SignalP"/>
    </source>
</evidence>
<proteinExistence type="predicted"/>
<reference evidence="3" key="1">
    <citation type="submission" date="2021-01" db="EMBL/GenBank/DDBJ databases">
        <authorList>
            <consortium name="Genoscope - CEA"/>
            <person name="William W."/>
        </authorList>
    </citation>
    <scope>NUCLEOTIDE SEQUENCE</scope>
</reference>
<evidence type="ECO:0000313" key="3">
    <source>
        <dbReference type="EMBL" id="CAD8112405.1"/>
    </source>
</evidence>